<sequence length="270" mass="30089">MGDGSSHCCSVSASHELLICLPVGTAPGPDTHIASLWHTLYPHQHSIPSPRLFMMPQSLWTCLVLISLVCTLTVSSKKSGGGKSKTGGWNTGSNRNPNYPGGYPGNTGGSWGQQPYNPSGYNKQWKPPKSKTNMKSVAIGAAAGAIGGYMLGNAVGRMSYQFNNPMESRYYNDYYNQMPNRVYRPMYRGEEYVSEDRFVRDCYNMSVTEYIIKPAEGKNNSELNQLDTTVKSQIIREMCITEYRRGSGFKVLSNPWLILTITLFVYFVIE</sequence>
<dbReference type="GO" id="GO:0005886">
    <property type="term" value="C:plasma membrane"/>
    <property type="evidence" value="ECO:0007669"/>
    <property type="project" value="UniProtKB-SubCell"/>
</dbReference>
<dbReference type="InterPro" id="IPR000817">
    <property type="entry name" value="Prion"/>
</dbReference>
<feature type="compositionally biased region" description="Polar residues" evidence="15">
    <location>
        <begin position="113"/>
        <end position="122"/>
    </location>
</feature>
<evidence type="ECO:0000313" key="19">
    <source>
        <dbReference type="Proteomes" id="UP000694892"/>
    </source>
</evidence>
<evidence type="ECO:0000256" key="11">
    <source>
        <dbReference type="ARBA" id="ARBA00023136"/>
    </source>
</evidence>
<accession>A0A974DF70</accession>
<feature type="region of interest" description="Disordered" evidence="15">
    <location>
        <begin position="75"/>
        <end position="128"/>
    </location>
</feature>
<keyword evidence="13" id="KW-0325">Glycoprotein</keyword>
<dbReference type="InterPro" id="IPR036924">
    <property type="entry name" value="Prion/Doppel_b-ribbon_dom_sf"/>
</dbReference>
<dbReference type="SUPFAM" id="SSF54098">
    <property type="entry name" value="Prion-like"/>
    <property type="match status" value="1"/>
</dbReference>
<dbReference type="SMART" id="SM00157">
    <property type="entry name" value="PRP"/>
    <property type="match status" value="1"/>
</dbReference>
<feature type="transmembrane region" description="Helical" evidence="16">
    <location>
        <begin position="251"/>
        <end position="269"/>
    </location>
</feature>
<keyword evidence="11 16" id="KW-0472">Membrane</keyword>
<keyword evidence="6" id="KW-0479">Metal-binding</keyword>
<dbReference type="GO" id="GO:0098552">
    <property type="term" value="C:side of membrane"/>
    <property type="evidence" value="ECO:0007669"/>
    <property type="project" value="UniProtKB-KW"/>
</dbReference>
<evidence type="ECO:0000256" key="7">
    <source>
        <dbReference type="ARBA" id="ARBA00022729"/>
    </source>
</evidence>
<evidence type="ECO:0000256" key="5">
    <source>
        <dbReference type="ARBA" id="ARBA00022678"/>
    </source>
</evidence>
<feature type="domain" description="Prion/Doppel protein beta-ribbon" evidence="17">
    <location>
        <begin position="157"/>
        <end position="268"/>
    </location>
</feature>
<dbReference type="GO" id="GO:0051260">
    <property type="term" value="P:protein homooligomerization"/>
    <property type="evidence" value="ECO:0007669"/>
    <property type="project" value="InterPro"/>
</dbReference>
<keyword evidence="3" id="KW-1003">Cell membrane</keyword>
<dbReference type="EMBL" id="CM004470">
    <property type="protein sequence ID" value="OCT89951.1"/>
    <property type="molecule type" value="Genomic_DNA"/>
</dbReference>
<evidence type="ECO:0000256" key="3">
    <source>
        <dbReference type="ARBA" id="ARBA00022475"/>
    </source>
</evidence>
<keyword evidence="5" id="KW-0640">Prion</keyword>
<evidence type="ECO:0000256" key="14">
    <source>
        <dbReference type="ARBA" id="ARBA00023288"/>
    </source>
</evidence>
<evidence type="ECO:0000256" key="10">
    <source>
        <dbReference type="ARBA" id="ARBA00023087"/>
    </source>
</evidence>
<protein>
    <recommendedName>
        <fullName evidence="17">Prion/Doppel protein beta-ribbon domain-containing protein</fullName>
    </recommendedName>
</protein>
<keyword evidence="7" id="KW-0732">Signal</keyword>
<keyword evidence="16" id="KW-1133">Transmembrane helix</keyword>
<keyword evidence="9" id="KW-0186">Copper</keyword>
<evidence type="ECO:0000256" key="13">
    <source>
        <dbReference type="ARBA" id="ARBA00023180"/>
    </source>
</evidence>
<dbReference type="Pfam" id="PF00377">
    <property type="entry name" value="Prion"/>
    <property type="match status" value="1"/>
</dbReference>
<evidence type="ECO:0000313" key="18">
    <source>
        <dbReference type="EMBL" id="OCT89951.1"/>
    </source>
</evidence>
<evidence type="ECO:0000256" key="1">
    <source>
        <dbReference type="ARBA" id="ARBA00004609"/>
    </source>
</evidence>
<evidence type="ECO:0000256" key="9">
    <source>
        <dbReference type="ARBA" id="ARBA00023008"/>
    </source>
</evidence>
<feature type="compositionally biased region" description="Gly residues" evidence="15">
    <location>
        <begin position="102"/>
        <end position="111"/>
    </location>
</feature>
<evidence type="ECO:0000259" key="17">
    <source>
        <dbReference type="Pfam" id="PF00377"/>
    </source>
</evidence>
<dbReference type="AlphaFoldDB" id="A0A974DF70"/>
<feature type="compositionally biased region" description="Low complexity" evidence="15">
    <location>
        <begin position="86"/>
        <end position="101"/>
    </location>
</feature>
<keyword evidence="10" id="KW-0034">Amyloid</keyword>
<comment type="similarity">
    <text evidence="2">Belongs to the prion family.</text>
</comment>
<reference evidence="19" key="1">
    <citation type="journal article" date="2016" name="Nature">
        <title>Genome evolution in the allotetraploid frog Xenopus laevis.</title>
        <authorList>
            <person name="Session A.M."/>
            <person name="Uno Y."/>
            <person name="Kwon T."/>
            <person name="Chapman J.A."/>
            <person name="Toyoda A."/>
            <person name="Takahashi S."/>
            <person name="Fukui A."/>
            <person name="Hikosaka A."/>
            <person name="Suzuki A."/>
            <person name="Kondo M."/>
            <person name="van Heeringen S.J."/>
            <person name="Quigley I."/>
            <person name="Heinz S."/>
            <person name="Ogino H."/>
            <person name="Ochi H."/>
            <person name="Hellsten U."/>
            <person name="Lyons J.B."/>
            <person name="Simakov O."/>
            <person name="Putnam N."/>
            <person name="Stites J."/>
            <person name="Kuroki Y."/>
            <person name="Tanaka T."/>
            <person name="Michiue T."/>
            <person name="Watanabe M."/>
            <person name="Bogdanovic O."/>
            <person name="Lister R."/>
            <person name="Georgiou G."/>
            <person name="Paranjpe S.S."/>
            <person name="van Kruijsbergen I."/>
            <person name="Shu S."/>
            <person name="Carlson J."/>
            <person name="Kinoshita T."/>
            <person name="Ohta Y."/>
            <person name="Mawaribuchi S."/>
            <person name="Jenkins J."/>
            <person name="Grimwood J."/>
            <person name="Schmutz J."/>
            <person name="Mitros T."/>
            <person name="Mozaffari S.V."/>
            <person name="Suzuki Y."/>
            <person name="Haramoto Y."/>
            <person name="Yamamoto T.S."/>
            <person name="Takagi C."/>
            <person name="Heald R."/>
            <person name="Miller K."/>
            <person name="Haudenschild C."/>
            <person name="Kitzman J."/>
            <person name="Nakayama T."/>
            <person name="Izutsu Y."/>
            <person name="Robert J."/>
            <person name="Fortriede J."/>
            <person name="Burns K."/>
            <person name="Lotay V."/>
            <person name="Karimi K."/>
            <person name="Yasuoka Y."/>
            <person name="Dichmann D.S."/>
            <person name="Flajnik M.F."/>
            <person name="Houston D.W."/>
            <person name="Shendure J."/>
            <person name="DuPasquier L."/>
            <person name="Vize P.D."/>
            <person name="Zorn A.M."/>
            <person name="Ito M."/>
            <person name="Marcotte E.M."/>
            <person name="Wallingford J.B."/>
            <person name="Ito Y."/>
            <person name="Asashima M."/>
            <person name="Ueno N."/>
            <person name="Matsuda Y."/>
            <person name="Veenstra G.J."/>
            <person name="Fujiyama A."/>
            <person name="Harland R.M."/>
            <person name="Taira M."/>
            <person name="Rokhsar D.S."/>
        </authorList>
    </citation>
    <scope>NUCLEOTIDE SEQUENCE [LARGE SCALE GENOMIC DNA]</scope>
    <source>
        <strain evidence="19">J</strain>
    </source>
</reference>
<evidence type="ECO:0000256" key="6">
    <source>
        <dbReference type="ARBA" id="ARBA00022723"/>
    </source>
</evidence>
<evidence type="ECO:0000256" key="8">
    <source>
        <dbReference type="ARBA" id="ARBA00022737"/>
    </source>
</evidence>
<feature type="transmembrane region" description="Helical" evidence="16">
    <location>
        <begin position="58"/>
        <end position="75"/>
    </location>
</feature>
<keyword evidence="8" id="KW-0677">Repeat</keyword>
<evidence type="ECO:0000256" key="4">
    <source>
        <dbReference type="ARBA" id="ARBA00022622"/>
    </source>
</evidence>
<dbReference type="InterPro" id="IPR022416">
    <property type="entry name" value="Prion/Doppel_prot_b-ribbon_dom"/>
</dbReference>
<evidence type="ECO:0000256" key="15">
    <source>
        <dbReference type="SAM" id="MobiDB-lite"/>
    </source>
</evidence>
<dbReference type="GO" id="GO:0046872">
    <property type="term" value="F:metal ion binding"/>
    <property type="evidence" value="ECO:0007669"/>
    <property type="project" value="UniProtKB-KW"/>
</dbReference>
<keyword evidence="4" id="KW-0336">GPI-anchor</keyword>
<keyword evidence="12" id="KW-1015">Disulfide bond</keyword>
<dbReference type="Proteomes" id="UP000694892">
    <property type="component" value="Chromosome 3L"/>
</dbReference>
<organism evidence="18 19">
    <name type="scientific">Xenopus laevis</name>
    <name type="common">African clawed frog</name>
    <dbReference type="NCBI Taxonomy" id="8355"/>
    <lineage>
        <taxon>Eukaryota</taxon>
        <taxon>Metazoa</taxon>
        <taxon>Chordata</taxon>
        <taxon>Craniata</taxon>
        <taxon>Vertebrata</taxon>
        <taxon>Euteleostomi</taxon>
        <taxon>Amphibia</taxon>
        <taxon>Batrachia</taxon>
        <taxon>Anura</taxon>
        <taxon>Pipoidea</taxon>
        <taxon>Pipidae</taxon>
        <taxon>Xenopodinae</taxon>
        <taxon>Xenopus</taxon>
        <taxon>Xenopus</taxon>
    </lineage>
</organism>
<keyword evidence="16" id="KW-0812">Transmembrane</keyword>
<dbReference type="Gene3D" id="1.10.790.10">
    <property type="entry name" value="Prion/Doppel protein, beta-ribbon domain"/>
    <property type="match status" value="1"/>
</dbReference>
<keyword evidence="14" id="KW-0449">Lipoprotein</keyword>
<comment type="subcellular location">
    <subcellularLocation>
        <location evidence="1">Cell membrane</location>
        <topology evidence="1">Lipid-anchor</topology>
        <topology evidence="1">GPI-anchor</topology>
    </subcellularLocation>
</comment>
<dbReference type="PANTHER" id="PTHR15506">
    <property type="entry name" value="DOPPEL PRION"/>
    <property type="match status" value="1"/>
</dbReference>
<proteinExistence type="inferred from homology"/>
<dbReference type="PANTHER" id="PTHR15506:SF2">
    <property type="entry name" value="MAJOR PRION PROTEIN"/>
    <property type="match status" value="1"/>
</dbReference>
<evidence type="ECO:0000256" key="16">
    <source>
        <dbReference type="SAM" id="Phobius"/>
    </source>
</evidence>
<evidence type="ECO:0000256" key="2">
    <source>
        <dbReference type="ARBA" id="ARBA00009910"/>
    </source>
</evidence>
<gene>
    <name evidence="18" type="ORF">XELAEV_18018565mg</name>
</gene>
<evidence type="ECO:0000256" key="12">
    <source>
        <dbReference type="ARBA" id="ARBA00023157"/>
    </source>
</evidence>
<name>A0A974DF70_XENLA</name>